<dbReference type="InterPro" id="IPR029039">
    <property type="entry name" value="Flavoprotein-like_sf"/>
</dbReference>
<keyword evidence="5" id="KW-1185">Reference proteome</keyword>
<dbReference type="AlphaFoldDB" id="A0A1M6EKR3"/>
<dbReference type="InterPro" id="IPR051796">
    <property type="entry name" value="ISF_SsuE-like"/>
</dbReference>
<evidence type="ECO:0000313" key="5">
    <source>
        <dbReference type="Proteomes" id="UP000184052"/>
    </source>
</evidence>
<evidence type="ECO:0000259" key="3">
    <source>
        <dbReference type="Pfam" id="PF03358"/>
    </source>
</evidence>
<gene>
    <name evidence="4" type="ORF">SAMN02745751_01231</name>
</gene>
<dbReference type="GO" id="GO:0016491">
    <property type="term" value="F:oxidoreductase activity"/>
    <property type="evidence" value="ECO:0007669"/>
    <property type="project" value="InterPro"/>
</dbReference>
<keyword evidence="2" id="KW-0288">FMN</keyword>
<dbReference type="InterPro" id="IPR005025">
    <property type="entry name" value="FMN_Rdtase-like_dom"/>
</dbReference>
<dbReference type="PANTHER" id="PTHR43278:SF2">
    <property type="entry name" value="IRON-SULFUR FLAVOPROTEIN"/>
    <property type="match status" value="1"/>
</dbReference>
<dbReference type="PANTHER" id="PTHR43278">
    <property type="entry name" value="NAD(P)H-DEPENDENT FMN-CONTAINING OXIDOREDUCTASE YWQN-RELATED"/>
    <property type="match status" value="1"/>
</dbReference>
<dbReference type="EMBL" id="FQZL01000007">
    <property type="protein sequence ID" value="SHI86102.1"/>
    <property type="molecule type" value="Genomic_DNA"/>
</dbReference>
<organism evidence="4 5">
    <name type="scientific">Dethiosulfatibacter aminovorans DSM 17477</name>
    <dbReference type="NCBI Taxonomy" id="1121476"/>
    <lineage>
        <taxon>Bacteria</taxon>
        <taxon>Bacillati</taxon>
        <taxon>Bacillota</taxon>
        <taxon>Tissierellia</taxon>
        <taxon>Dethiosulfatibacter</taxon>
    </lineage>
</organism>
<name>A0A1M6EKR3_9FIRM</name>
<protein>
    <submittedName>
        <fullName evidence="4">NADPH-dependent FMN reductase</fullName>
    </submittedName>
</protein>
<dbReference type="Gene3D" id="3.40.50.360">
    <property type="match status" value="1"/>
</dbReference>
<sequence>MGDKYIAIMASHRKNKFTEKYLDKYIEELVEDGNEVEKISLRDYDIGICKACGYCGRNYGKCCVEDDMQVLYEKLRKYRNFIFASPVYFNTVSSLAKIFIDRCQMLFECKYNYRKPWSDSEEKGRGIILSVAGACEYENQFKGSEIILDAFFKNLNVEIVEHIKICETDFK</sequence>
<dbReference type="Proteomes" id="UP000184052">
    <property type="component" value="Unassembled WGS sequence"/>
</dbReference>
<dbReference type="OrthoDB" id="9805976at2"/>
<reference evidence="4 5" key="1">
    <citation type="submission" date="2016-11" db="EMBL/GenBank/DDBJ databases">
        <authorList>
            <person name="Jaros S."/>
            <person name="Januszkiewicz K."/>
            <person name="Wedrychowicz H."/>
        </authorList>
    </citation>
    <scope>NUCLEOTIDE SEQUENCE [LARGE SCALE GENOMIC DNA]</scope>
    <source>
        <strain evidence="4 5">DSM 17477</strain>
    </source>
</reference>
<feature type="domain" description="NADPH-dependent FMN reductase-like" evidence="3">
    <location>
        <begin position="5"/>
        <end position="112"/>
    </location>
</feature>
<dbReference type="STRING" id="1121476.SAMN02745751_01231"/>
<dbReference type="SUPFAM" id="SSF52218">
    <property type="entry name" value="Flavoproteins"/>
    <property type="match status" value="1"/>
</dbReference>
<proteinExistence type="predicted"/>
<dbReference type="RefSeq" id="WP_073048646.1">
    <property type="nucleotide sequence ID" value="NZ_FQZL01000007.1"/>
</dbReference>
<keyword evidence="1" id="KW-0285">Flavoprotein</keyword>
<accession>A0A1M6EKR3</accession>
<evidence type="ECO:0000313" key="4">
    <source>
        <dbReference type="EMBL" id="SHI86102.1"/>
    </source>
</evidence>
<evidence type="ECO:0000256" key="1">
    <source>
        <dbReference type="ARBA" id="ARBA00022630"/>
    </source>
</evidence>
<evidence type="ECO:0000256" key="2">
    <source>
        <dbReference type="ARBA" id="ARBA00022643"/>
    </source>
</evidence>
<dbReference type="Pfam" id="PF03358">
    <property type="entry name" value="FMN_red"/>
    <property type="match status" value="1"/>
</dbReference>